<name>A0ABV3DL37_9ACTN</name>
<gene>
    <name evidence="1" type="ORF">AB0C36_23465</name>
</gene>
<evidence type="ECO:0000313" key="1">
    <source>
        <dbReference type="EMBL" id="MEU8136457.1"/>
    </source>
</evidence>
<evidence type="ECO:0000313" key="2">
    <source>
        <dbReference type="Proteomes" id="UP001551482"/>
    </source>
</evidence>
<dbReference type="Proteomes" id="UP001551482">
    <property type="component" value="Unassembled WGS sequence"/>
</dbReference>
<dbReference type="RefSeq" id="WP_358356989.1">
    <property type="nucleotide sequence ID" value="NZ_JBEZFP010000064.1"/>
</dbReference>
<proteinExistence type="predicted"/>
<sequence length="126" mass="13787">MIDAYPFADGQNLAWELIGFGPDEQPRSCVGISRAQFIAVRHLFDVEGDEWMMSGVYAVPPGVWDQMRGVLGSVELVAGVDYFLGACQDLPDGRVWLPSRDGDVCPAPVPPPGLSLELDEYEDEDS</sequence>
<reference evidence="1 2" key="1">
    <citation type="submission" date="2024-06" db="EMBL/GenBank/DDBJ databases">
        <title>The Natural Products Discovery Center: Release of the First 8490 Sequenced Strains for Exploring Actinobacteria Biosynthetic Diversity.</title>
        <authorList>
            <person name="Kalkreuter E."/>
            <person name="Kautsar S.A."/>
            <person name="Yang D."/>
            <person name="Bader C.D."/>
            <person name="Teijaro C.N."/>
            <person name="Fluegel L."/>
            <person name="Davis C.M."/>
            <person name="Simpson J.R."/>
            <person name="Lauterbach L."/>
            <person name="Steele A.D."/>
            <person name="Gui C."/>
            <person name="Meng S."/>
            <person name="Li G."/>
            <person name="Viehrig K."/>
            <person name="Ye F."/>
            <person name="Su P."/>
            <person name="Kiefer A.F."/>
            <person name="Nichols A."/>
            <person name="Cepeda A.J."/>
            <person name="Yan W."/>
            <person name="Fan B."/>
            <person name="Jiang Y."/>
            <person name="Adhikari A."/>
            <person name="Zheng C.-J."/>
            <person name="Schuster L."/>
            <person name="Cowan T.M."/>
            <person name="Smanski M.J."/>
            <person name="Chevrette M.G."/>
            <person name="De Carvalho L.P.S."/>
            <person name="Shen B."/>
        </authorList>
    </citation>
    <scope>NUCLEOTIDE SEQUENCE [LARGE SCALE GENOMIC DNA]</scope>
    <source>
        <strain evidence="1 2">NPDC048946</strain>
    </source>
</reference>
<protein>
    <recommendedName>
        <fullName evidence="3">DUF4262 domain-containing protein</fullName>
    </recommendedName>
</protein>
<keyword evidence="2" id="KW-1185">Reference proteome</keyword>
<comment type="caution">
    <text evidence="1">The sequence shown here is derived from an EMBL/GenBank/DDBJ whole genome shotgun (WGS) entry which is preliminary data.</text>
</comment>
<accession>A0ABV3DL37</accession>
<dbReference type="EMBL" id="JBEZFP010000064">
    <property type="protein sequence ID" value="MEU8136457.1"/>
    <property type="molecule type" value="Genomic_DNA"/>
</dbReference>
<evidence type="ECO:0008006" key="3">
    <source>
        <dbReference type="Google" id="ProtNLM"/>
    </source>
</evidence>
<organism evidence="1 2">
    <name type="scientific">Streptodolium elevatio</name>
    <dbReference type="NCBI Taxonomy" id="3157996"/>
    <lineage>
        <taxon>Bacteria</taxon>
        <taxon>Bacillati</taxon>
        <taxon>Actinomycetota</taxon>
        <taxon>Actinomycetes</taxon>
        <taxon>Kitasatosporales</taxon>
        <taxon>Streptomycetaceae</taxon>
        <taxon>Streptodolium</taxon>
    </lineage>
</organism>